<proteinExistence type="predicted"/>
<dbReference type="EMBL" id="AYHA01000134">
    <property type="protein sequence ID" value="ESS00922.1"/>
    <property type="molecule type" value="Genomic_DNA"/>
</dbReference>
<sequence length="152" mass="17017">MGSAMTLIWSILIAFAVVVVIYQLVHRTLVKRATIIMQNQAQAATDQAVQAALKAHLRPANLPTDSVMVADVWGKGVMAFEYVVDMPQLNVEEQEWLTKENLTTALDQVGAPTPLVITDWWEYEHQLHVDVANLMNEATKEYVADLEKLDKA</sequence>
<organism evidence="2 3">
    <name type="scientific">Limosilactobacillus fermentum NB-22</name>
    <dbReference type="NCBI Taxonomy" id="1408443"/>
    <lineage>
        <taxon>Bacteria</taxon>
        <taxon>Bacillati</taxon>
        <taxon>Bacillota</taxon>
        <taxon>Bacilli</taxon>
        <taxon>Lactobacillales</taxon>
        <taxon>Lactobacillaceae</taxon>
        <taxon>Limosilactobacillus</taxon>
    </lineage>
</organism>
<accession>A0A829LXQ4</accession>
<keyword evidence="1" id="KW-0812">Transmembrane</keyword>
<name>A0A829LXQ4_LIMFE</name>
<evidence type="ECO:0000313" key="2">
    <source>
        <dbReference type="EMBL" id="ESS00922.1"/>
    </source>
</evidence>
<reference evidence="2 3" key="2">
    <citation type="journal article" date="2015" name="Genome Announc.">
        <title>Draft Genome Sequence of Lactobacillus fermentum NB-22.</title>
        <authorList>
            <person name="Chaplin A.V."/>
            <person name="Shkoporov A.N."/>
            <person name="Efimov B.A."/>
            <person name="Pikina A.P."/>
            <person name="Borisova O.Y."/>
            <person name="Gladko I.A."/>
            <person name="Postnikova E.A."/>
            <person name="Lordkipanidze A.E."/>
            <person name="Kafarskaia L.I."/>
        </authorList>
    </citation>
    <scope>NUCLEOTIDE SEQUENCE [LARGE SCALE GENOMIC DNA]</scope>
    <source>
        <strain evidence="2 3">NB-22</strain>
    </source>
</reference>
<gene>
    <name evidence="2" type="ORF">NB22_07675</name>
</gene>
<feature type="transmembrane region" description="Helical" evidence="1">
    <location>
        <begin position="6"/>
        <end position="25"/>
    </location>
</feature>
<evidence type="ECO:0000256" key="1">
    <source>
        <dbReference type="SAM" id="Phobius"/>
    </source>
</evidence>
<dbReference type="AlphaFoldDB" id="A0A829LXQ4"/>
<keyword evidence="1" id="KW-1133">Transmembrane helix</keyword>
<comment type="caution">
    <text evidence="2">The sequence shown here is derived from an EMBL/GenBank/DDBJ whole genome shotgun (WGS) entry which is preliminary data.</text>
</comment>
<keyword evidence="1" id="KW-0472">Membrane</keyword>
<reference evidence="3" key="1">
    <citation type="submission" date="2013-10" db="EMBL/GenBank/DDBJ databases">
        <title>Draft genome sequence of Lactobacillus fermentum NB-22.</title>
        <authorList>
            <person name="Chaplin A.V."/>
            <person name="Shkoporov A.N."/>
            <person name="Khokhlova E.V."/>
            <person name="Efimov B.A."/>
            <person name="Kafarskaia L.I."/>
        </authorList>
    </citation>
    <scope>NUCLEOTIDE SEQUENCE [LARGE SCALE GENOMIC DNA]</scope>
    <source>
        <strain evidence="3">NB-22</strain>
    </source>
</reference>
<protein>
    <submittedName>
        <fullName evidence="2">Uncharacterized protein</fullName>
    </submittedName>
</protein>
<dbReference type="Proteomes" id="UP000018412">
    <property type="component" value="Unassembled WGS sequence"/>
</dbReference>
<evidence type="ECO:0000313" key="3">
    <source>
        <dbReference type="Proteomes" id="UP000018412"/>
    </source>
</evidence>